<dbReference type="InterPro" id="IPR041558">
    <property type="entry name" value="MucBP_2"/>
</dbReference>
<evidence type="ECO:0000259" key="4">
    <source>
        <dbReference type="Pfam" id="PF17965"/>
    </source>
</evidence>
<dbReference type="RefSeq" id="WP_213534984.1">
    <property type="nucleotide sequence ID" value="NZ_BOVQ01000004.1"/>
</dbReference>
<reference evidence="6" key="1">
    <citation type="journal article" date="2019" name="Int. J. Syst. Evol. Microbiol.">
        <title>The Global Catalogue of Microorganisms (GCM) 10K type strain sequencing project: providing services to taxonomists for standard genome sequencing and annotation.</title>
        <authorList>
            <consortium name="The Broad Institute Genomics Platform"/>
            <consortium name="The Broad Institute Genome Sequencing Center for Infectious Disease"/>
            <person name="Wu L."/>
            <person name="Ma J."/>
        </authorList>
    </citation>
    <scope>NUCLEOTIDE SEQUENCE [LARGE SCALE GENOMIC DNA]</scope>
    <source>
        <strain evidence="6">CCUG 63287</strain>
    </source>
</reference>
<dbReference type="Pfam" id="PF17965">
    <property type="entry name" value="MucBP_2"/>
    <property type="match status" value="1"/>
</dbReference>
<dbReference type="InterPro" id="IPR013320">
    <property type="entry name" value="ConA-like_dom_sf"/>
</dbReference>
<keyword evidence="2" id="KW-0812">Transmembrane</keyword>
<evidence type="ECO:0000313" key="5">
    <source>
        <dbReference type="EMBL" id="MFC4652351.1"/>
    </source>
</evidence>
<evidence type="ECO:0000313" key="6">
    <source>
        <dbReference type="Proteomes" id="UP001595987"/>
    </source>
</evidence>
<proteinExistence type="predicted"/>
<dbReference type="Gene3D" id="2.60.40.4300">
    <property type="match status" value="2"/>
</dbReference>
<dbReference type="Gene3D" id="3.10.20.470">
    <property type="match status" value="1"/>
</dbReference>
<gene>
    <name evidence="5" type="ORF">ACFO26_05455</name>
</gene>
<dbReference type="EMBL" id="JBHSGD010000005">
    <property type="protein sequence ID" value="MFC4652351.1"/>
    <property type="molecule type" value="Genomic_DNA"/>
</dbReference>
<evidence type="ECO:0000259" key="3">
    <source>
        <dbReference type="Pfam" id="PF06458"/>
    </source>
</evidence>
<keyword evidence="6" id="KW-1185">Reference proteome</keyword>
<dbReference type="Gene3D" id="3.10.20.320">
    <property type="entry name" value="Putative peptidoglycan bound protein (lpxtg motif)"/>
    <property type="match status" value="1"/>
</dbReference>
<dbReference type="Proteomes" id="UP001595987">
    <property type="component" value="Unassembled WGS sequence"/>
</dbReference>
<protein>
    <submittedName>
        <fullName evidence="5">MucBP domain-containing protein</fullName>
    </submittedName>
</protein>
<feature type="domain" description="MucBP" evidence="3">
    <location>
        <begin position="326"/>
        <end position="400"/>
    </location>
</feature>
<feature type="domain" description="Mucin binding" evidence="4">
    <location>
        <begin position="405"/>
        <end position="475"/>
    </location>
</feature>
<organism evidence="5 6">
    <name type="scientific">Lactococcus nasutitermitis</name>
    <dbReference type="NCBI Taxonomy" id="1652957"/>
    <lineage>
        <taxon>Bacteria</taxon>
        <taxon>Bacillati</taxon>
        <taxon>Bacillota</taxon>
        <taxon>Bacilli</taxon>
        <taxon>Lactobacillales</taxon>
        <taxon>Streptococcaceae</taxon>
        <taxon>Lactococcus</taxon>
    </lineage>
</organism>
<name>A0ABV9JDH7_9LACT</name>
<keyword evidence="2" id="KW-0472">Membrane</keyword>
<evidence type="ECO:0000256" key="2">
    <source>
        <dbReference type="SAM" id="Phobius"/>
    </source>
</evidence>
<sequence>MRVKRINKRRTIKKFFPRLFTTLSVMVLTVGSTTSGINNALPDNLKVITAHAAATPTITVTPRNFLNYFQLAGTATYFSDMFLHTDGTVTNTNLGASDTSVGLLTLTTALNNQAGIATMKNQFDMSGDWVINGYLNIGHLNGADGVGFGWTTALPGKVGDKGGELGIGSLPGTFGWGADTYWNPDAIVGKVTSTNPNTWSIGDTNPVPSGNGGPYGNAGWMFSSPTHSYYKTMYNGTDSPQKDIQALEDDKFHPITFGYTASTGLVNVNYAGLLWSIPITTLEQMAGVSSASTVLSFFISASTGGYFNNQQFALTSMSFVPAQGTLNVNYVDTDGNTIAPSTTQSGNAGSNYSTNPLNPIPTGYVLDHVTSTDSSASINADETTTGNFLVNGTTVTYVYKKIIPATVTYIDDVTGKTLSVDDFTNISNSNYSTSNSISAYEGQGYQVVSDGTVGVSNLFADTTGANNNYVVHLTHTYSTVNLHTTKETIHYLADSDKTTVLAPNYNASISFVSVKDNVTQTTIGSYYIPSNVTDSNDIALDNTGKVTTEGWLPVQAGETATFDAVTNPEVEHMKVVSTDDPNQATPPDLTRVMAQTIQRSNQADLSINVYYAPLTHIVEQSKTITRNITYVDANDHNIVLGTAETQKVTFTAHAVEDDKGTVLGYDTDGDGAVDVPANEDGTVPGAAWGADTNSQGNFSAVFSPDYSAKGYGAPSQESVPELAADKTLADGTDIEVVVSYPYNGQNIKLPFTGGSGLIGLVAGVSVALGLSIGTYRRQRKKH</sequence>
<dbReference type="Pfam" id="PF06458">
    <property type="entry name" value="MucBP"/>
    <property type="match status" value="1"/>
</dbReference>
<accession>A0ABV9JDH7</accession>
<evidence type="ECO:0000256" key="1">
    <source>
        <dbReference type="ARBA" id="ARBA00022737"/>
    </source>
</evidence>
<dbReference type="InterPro" id="IPR009459">
    <property type="entry name" value="MucBP_dom"/>
</dbReference>
<dbReference type="SUPFAM" id="SSF49899">
    <property type="entry name" value="Concanavalin A-like lectins/glucanases"/>
    <property type="match status" value="1"/>
</dbReference>
<feature type="transmembrane region" description="Helical" evidence="2">
    <location>
        <begin position="756"/>
        <end position="775"/>
    </location>
</feature>
<dbReference type="Pfam" id="PF18483">
    <property type="entry name" value="Lectin_L-type_dom"/>
    <property type="match status" value="1"/>
</dbReference>
<keyword evidence="1" id="KW-0677">Repeat</keyword>
<dbReference type="Gene3D" id="2.60.120.200">
    <property type="match status" value="1"/>
</dbReference>
<keyword evidence="2" id="KW-1133">Transmembrane helix</keyword>
<comment type="caution">
    <text evidence="5">The sequence shown here is derived from an EMBL/GenBank/DDBJ whole genome shotgun (WGS) entry which is preliminary data.</text>
</comment>